<dbReference type="Proteomes" id="UP001314635">
    <property type="component" value="Unassembled WGS sequence"/>
</dbReference>
<keyword evidence="2" id="KW-1185">Reference proteome</keyword>
<dbReference type="InterPro" id="IPR015867">
    <property type="entry name" value="N-reg_PII/ATP_PRibTrfase_C"/>
</dbReference>
<dbReference type="InterPro" id="IPR036069">
    <property type="entry name" value="DUF34/NIF3_sf"/>
</dbReference>
<accession>A0ABS5G7L4</accession>
<sequence>MKTYKIVVYVPAAAGEAVRGAMGEAGAGRIGNYDYCSFTVTGIGRFRPLAGANPTIGSVGRIEVVEEERIETVCTEDRLKAVLTAVRAAHPYEEPAIDVYPIEVVA</sequence>
<evidence type="ECO:0008006" key="3">
    <source>
        <dbReference type="Google" id="ProtNLM"/>
    </source>
</evidence>
<dbReference type="SUPFAM" id="SSF102705">
    <property type="entry name" value="NIF3 (NGG1p interacting factor 3)-like"/>
    <property type="match status" value="1"/>
</dbReference>
<gene>
    <name evidence="1" type="ORF">JQ619_16150</name>
</gene>
<dbReference type="RefSeq" id="WP_172235680.1">
    <property type="nucleotide sequence ID" value="NZ_JABFDP010000003.1"/>
</dbReference>
<evidence type="ECO:0000313" key="2">
    <source>
        <dbReference type="Proteomes" id="UP001314635"/>
    </source>
</evidence>
<dbReference type="Gene3D" id="3.30.70.120">
    <property type="match status" value="1"/>
</dbReference>
<dbReference type="PANTHER" id="PTHR41774:SF1">
    <property type="entry name" value="NGG1P INTERACTING FACTOR NIF3"/>
    <property type="match status" value="1"/>
</dbReference>
<protein>
    <recommendedName>
        <fullName evidence="3">NGG1p interacting factor NIF3</fullName>
    </recommendedName>
</protein>
<evidence type="ECO:0000313" key="1">
    <source>
        <dbReference type="EMBL" id="MBR1137307.1"/>
    </source>
</evidence>
<name>A0ABS5G7L4_9BRAD</name>
<reference evidence="2" key="1">
    <citation type="journal article" date="2021" name="ISME J.">
        <title>Evolutionary origin and ecological implication of a unique nif island in free-living Bradyrhizobium lineages.</title>
        <authorList>
            <person name="Tao J."/>
        </authorList>
    </citation>
    <scope>NUCLEOTIDE SEQUENCE [LARGE SCALE GENOMIC DNA]</scope>
    <source>
        <strain evidence="2">SZCCT0094</strain>
    </source>
</reference>
<proteinExistence type="predicted"/>
<organism evidence="1 2">
    <name type="scientific">Bradyrhizobium denitrificans</name>
    <dbReference type="NCBI Taxonomy" id="2734912"/>
    <lineage>
        <taxon>Bacteria</taxon>
        <taxon>Pseudomonadati</taxon>
        <taxon>Pseudomonadota</taxon>
        <taxon>Alphaproteobacteria</taxon>
        <taxon>Hyphomicrobiales</taxon>
        <taxon>Nitrobacteraceae</taxon>
        <taxon>Bradyrhizobium</taxon>
    </lineage>
</organism>
<dbReference type="EMBL" id="JAFCLK010000014">
    <property type="protein sequence ID" value="MBR1137307.1"/>
    <property type="molecule type" value="Genomic_DNA"/>
</dbReference>
<comment type="caution">
    <text evidence="1">The sequence shown here is derived from an EMBL/GenBank/DDBJ whole genome shotgun (WGS) entry which is preliminary data.</text>
</comment>
<dbReference type="PANTHER" id="PTHR41774">
    <property type="match status" value="1"/>
</dbReference>